<gene>
    <name evidence="2" type="ORF">K493DRAFT_47369</name>
</gene>
<evidence type="ECO:0000313" key="3">
    <source>
        <dbReference type="Proteomes" id="UP000193498"/>
    </source>
</evidence>
<accession>A0A1Y1Z3T6</accession>
<keyword evidence="3" id="KW-1185">Reference proteome</keyword>
<evidence type="ECO:0000256" key="1">
    <source>
        <dbReference type="SAM" id="MobiDB-lite"/>
    </source>
</evidence>
<evidence type="ECO:0000313" key="2">
    <source>
        <dbReference type="EMBL" id="ORY04930.1"/>
    </source>
</evidence>
<organism evidence="2 3">
    <name type="scientific">Basidiobolus meristosporus CBS 931.73</name>
    <dbReference type="NCBI Taxonomy" id="1314790"/>
    <lineage>
        <taxon>Eukaryota</taxon>
        <taxon>Fungi</taxon>
        <taxon>Fungi incertae sedis</taxon>
        <taxon>Zoopagomycota</taxon>
        <taxon>Entomophthoromycotina</taxon>
        <taxon>Basidiobolomycetes</taxon>
        <taxon>Basidiobolales</taxon>
        <taxon>Basidiobolaceae</taxon>
        <taxon>Basidiobolus</taxon>
    </lineage>
</organism>
<dbReference type="InParanoid" id="A0A1Y1Z3T6"/>
<dbReference type="EMBL" id="MCFE01000030">
    <property type="protein sequence ID" value="ORY04930.1"/>
    <property type="molecule type" value="Genomic_DNA"/>
</dbReference>
<protein>
    <submittedName>
        <fullName evidence="2">Uncharacterized protein</fullName>
    </submittedName>
</protein>
<dbReference type="AlphaFoldDB" id="A0A1Y1Z3T6"/>
<reference evidence="2 3" key="1">
    <citation type="submission" date="2016-07" db="EMBL/GenBank/DDBJ databases">
        <title>Pervasive Adenine N6-methylation of Active Genes in Fungi.</title>
        <authorList>
            <consortium name="DOE Joint Genome Institute"/>
            <person name="Mondo S.J."/>
            <person name="Dannebaum R.O."/>
            <person name="Kuo R.C."/>
            <person name="Labutti K."/>
            <person name="Haridas S."/>
            <person name="Kuo A."/>
            <person name="Salamov A."/>
            <person name="Ahrendt S.R."/>
            <person name="Lipzen A."/>
            <person name="Sullivan W."/>
            <person name="Andreopoulos W.B."/>
            <person name="Clum A."/>
            <person name="Lindquist E."/>
            <person name="Daum C."/>
            <person name="Ramamoorthy G.K."/>
            <person name="Gryganskyi A."/>
            <person name="Culley D."/>
            <person name="Magnuson J.K."/>
            <person name="James T.Y."/>
            <person name="O'Malley M.A."/>
            <person name="Stajich J.E."/>
            <person name="Spatafora J.W."/>
            <person name="Visel A."/>
            <person name="Grigoriev I.V."/>
        </authorList>
    </citation>
    <scope>NUCLEOTIDE SEQUENCE [LARGE SCALE GENOMIC DNA]</scope>
    <source>
        <strain evidence="2 3">CBS 931.73</strain>
    </source>
</reference>
<sequence length="251" mass="28543">MHSRRRTSSLDNISEMSSEVPFNLHYPGPHPYQFTPRENRSEIPSYPNNVMMIPEQALREKKAKSRYRNSKYSEIDPSMYSEQGRSMSAQFTTLSPERLVEMAPQPPHRFQSDMAYQSRASAPLINYVHQKTDRYSGMYQQPSENHFSNSHIIHRGPGPGTPAFSSLSRNSSVRSASSTMSLPSTMYSFAAYGNTQEPSPISHRNSIRGAHEIPPLSPSLTRIPNSQRMSHLIPHAEMERVPTNPRGRNLR</sequence>
<feature type="region of interest" description="Disordered" evidence="1">
    <location>
        <begin position="1"/>
        <end position="47"/>
    </location>
</feature>
<name>A0A1Y1Z3T6_9FUNG</name>
<dbReference type="Proteomes" id="UP000193498">
    <property type="component" value="Unassembled WGS sequence"/>
</dbReference>
<comment type="caution">
    <text evidence="2">The sequence shown here is derived from an EMBL/GenBank/DDBJ whole genome shotgun (WGS) entry which is preliminary data.</text>
</comment>
<proteinExistence type="predicted"/>